<comment type="caution">
    <text evidence="7">The sequence shown here is derived from an EMBL/GenBank/DDBJ whole genome shotgun (WGS) entry which is preliminary data.</text>
</comment>
<dbReference type="SUPFAM" id="SSF52096">
    <property type="entry name" value="ClpP/crotonase"/>
    <property type="match status" value="1"/>
</dbReference>
<sequence length="206" mass="20820">MLIESSRPAPGIALLTLNRHDKRNALNVEVCEELAAIIEALLNDGSSSDPTKAIVITGAGTAFSAGADLSDGDPVAIYESFARVVELIRTAPISVIAHVNGPAIGAGALLSVACDIRVVDPSARFMIPVAKMGVHVDRDFAETLAELVGGARARAMLLAGMPLSAATAVECGFAAVAGDVGTALELAQVCATGDPGTVASIKAAFA</sequence>
<gene>
    <name evidence="7" type="ORF">IW254_001329</name>
</gene>
<proteinExistence type="inferred from homology"/>
<dbReference type="PANTHER" id="PTHR11941:SF54">
    <property type="entry name" value="ENOYL-COA HYDRATASE, MITOCHONDRIAL"/>
    <property type="match status" value="1"/>
</dbReference>
<evidence type="ECO:0000256" key="3">
    <source>
        <dbReference type="ARBA" id="ARBA00022832"/>
    </source>
</evidence>
<evidence type="ECO:0000256" key="4">
    <source>
        <dbReference type="ARBA" id="ARBA00023709"/>
    </source>
</evidence>
<name>A0A931DYB5_9CORY</name>
<dbReference type="AlphaFoldDB" id="A0A931DYB5"/>
<evidence type="ECO:0000256" key="2">
    <source>
        <dbReference type="ARBA" id="ARBA00005254"/>
    </source>
</evidence>
<dbReference type="EMBL" id="JADOUE010000001">
    <property type="protein sequence ID" value="MBG6122360.1"/>
    <property type="molecule type" value="Genomic_DNA"/>
</dbReference>
<comment type="catalytic activity">
    <reaction evidence="4">
        <text>a (3S)-3-hydroxyacyl-CoA = a (2E)-enoyl-CoA + H2O</text>
        <dbReference type="Rhea" id="RHEA:16105"/>
        <dbReference type="ChEBI" id="CHEBI:15377"/>
        <dbReference type="ChEBI" id="CHEBI:57318"/>
        <dbReference type="ChEBI" id="CHEBI:58856"/>
        <dbReference type="EC" id="4.2.1.17"/>
    </reaction>
</comment>
<dbReference type="GO" id="GO:0004300">
    <property type="term" value="F:enoyl-CoA hydratase activity"/>
    <property type="evidence" value="ECO:0007669"/>
    <property type="project" value="UniProtKB-EC"/>
</dbReference>
<dbReference type="InterPro" id="IPR018376">
    <property type="entry name" value="Enoyl-CoA_hyd/isom_CS"/>
</dbReference>
<accession>A0A931DYB5</accession>
<keyword evidence="3" id="KW-0276">Fatty acid metabolism</keyword>
<dbReference type="GO" id="GO:0006635">
    <property type="term" value="P:fatty acid beta-oxidation"/>
    <property type="evidence" value="ECO:0007669"/>
    <property type="project" value="TreeGrafter"/>
</dbReference>
<evidence type="ECO:0000256" key="1">
    <source>
        <dbReference type="ARBA" id="ARBA00002994"/>
    </source>
</evidence>
<keyword evidence="7" id="KW-0456">Lyase</keyword>
<keyword evidence="8" id="KW-1185">Reference proteome</keyword>
<evidence type="ECO:0000313" key="8">
    <source>
        <dbReference type="Proteomes" id="UP000658613"/>
    </source>
</evidence>
<dbReference type="PROSITE" id="PS00166">
    <property type="entry name" value="ENOYL_COA_HYDRATASE"/>
    <property type="match status" value="1"/>
</dbReference>
<keyword evidence="3" id="KW-0443">Lipid metabolism</keyword>
<dbReference type="PANTHER" id="PTHR11941">
    <property type="entry name" value="ENOYL-COA HYDRATASE-RELATED"/>
    <property type="match status" value="1"/>
</dbReference>
<dbReference type="Pfam" id="PF00378">
    <property type="entry name" value="ECH_1"/>
    <property type="match status" value="1"/>
</dbReference>
<evidence type="ECO:0000313" key="7">
    <source>
        <dbReference type="EMBL" id="MBG6122360.1"/>
    </source>
</evidence>
<comment type="catalytic activity">
    <reaction evidence="5">
        <text>a 4-saturated-(3S)-3-hydroxyacyl-CoA = a (3E)-enoyl-CoA + H2O</text>
        <dbReference type="Rhea" id="RHEA:20724"/>
        <dbReference type="ChEBI" id="CHEBI:15377"/>
        <dbReference type="ChEBI" id="CHEBI:58521"/>
        <dbReference type="ChEBI" id="CHEBI:137480"/>
        <dbReference type="EC" id="4.2.1.17"/>
    </reaction>
</comment>
<organism evidence="7 8">
    <name type="scientific">Corynebacterium aquatimens</name>
    <dbReference type="NCBI Taxonomy" id="1190508"/>
    <lineage>
        <taxon>Bacteria</taxon>
        <taxon>Bacillati</taxon>
        <taxon>Actinomycetota</taxon>
        <taxon>Actinomycetes</taxon>
        <taxon>Mycobacteriales</taxon>
        <taxon>Corynebacteriaceae</taxon>
        <taxon>Corynebacterium</taxon>
    </lineage>
</organism>
<comment type="function">
    <text evidence="1">Could possibly oxidize fatty acids using specific components.</text>
</comment>
<dbReference type="InterPro" id="IPR001753">
    <property type="entry name" value="Enoyl-CoA_hydra/iso"/>
</dbReference>
<evidence type="ECO:0000256" key="5">
    <source>
        <dbReference type="ARBA" id="ARBA00023717"/>
    </source>
</evidence>
<evidence type="ECO:0000256" key="6">
    <source>
        <dbReference type="RuleBase" id="RU003707"/>
    </source>
</evidence>
<dbReference type="Proteomes" id="UP000658613">
    <property type="component" value="Unassembled WGS sequence"/>
</dbReference>
<dbReference type="EC" id="4.2.1.17" evidence="7"/>
<dbReference type="Gene3D" id="3.90.226.10">
    <property type="entry name" value="2-enoyl-CoA Hydratase, Chain A, domain 1"/>
    <property type="match status" value="1"/>
</dbReference>
<protein>
    <submittedName>
        <fullName evidence="7">Enoyl-CoA hydratase</fullName>
        <ecNumber evidence="7">4.2.1.17</ecNumber>
    </submittedName>
</protein>
<comment type="similarity">
    <text evidence="2 6">Belongs to the enoyl-CoA hydratase/isomerase family.</text>
</comment>
<dbReference type="CDD" id="cd06558">
    <property type="entry name" value="crotonase-like"/>
    <property type="match status" value="1"/>
</dbReference>
<reference evidence="7" key="1">
    <citation type="submission" date="2020-11" db="EMBL/GenBank/DDBJ databases">
        <title>Sequencing the genomes of 1000 actinobacteria strains.</title>
        <authorList>
            <person name="Klenk H.-P."/>
        </authorList>
    </citation>
    <scope>NUCLEOTIDE SEQUENCE</scope>
    <source>
        <strain evidence="7">DSM 45632</strain>
    </source>
</reference>
<dbReference type="RefSeq" id="WP_196824766.1">
    <property type="nucleotide sequence ID" value="NZ_CP046980.1"/>
</dbReference>
<dbReference type="InterPro" id="IPR029045">
    <property type="entry name" value="ClpP/crotonase-like_dom_sf"/>
</dbReference>